<accession>A0A8H2JJ83</accession>
<keyword evidence="1" id="KW-0695">RNA-directed DNA polymerase</keyword>
<evidence type="ECO:0000313" key="2">
    <source>
        <dbReference type="Proteomes" id="UP000307702"/>
    </source>
</evidence>
<dbReference type="EMBL" id="SZVP01000102">
    <property type="protein sequence ID" value="TMM36347.1"/>
    <property type="molecule type" value="Genomic_DNA"/>
</dbReference>
<comment type="caution">
    <text evidence="1">The sequence shown here is derived from an EMBL/GenBank/DDBJ whole genome shotgun (WGS) entry which is preliminary data.</text>
</comment>
<reference evidence="1 2" key="1">
    <citation type="submission" date="2019-05" db="EMBL/GenBank/DDBJ databases">
        <title>Colwellia ponticola sp. nov., isolated from seawater.</title>
        <authorList>
            <person name="Yoon J.-H."/>
        </authorList>
    </citation>
    <scope>NUCLEOTIDE SEQUENCE [LARGE SCALE GENOMIC DNA]</scope>
    <source>
        <strain evidence="1 2">OISW-25</strain>
    </source>
</reference>
<feature type="non-terminal residue" evidence="1">
    <location>
        <position position="72"/>
    </location>
</feature>
<dbReference type="GO" id="GO:0003964">
    <property type="term" value="F:RNA-directed DNA polymerase activity"/>
    <property type="evidence" value="ECO:0007669"/>
    <property type="project" value="UniProtKB-KW"/>
</dbReference>
<keyword evidence="1" id="KW-0548">Nucleotidyltransferase</keyword>
<dbReference type="Proteomes" id="UP000307702">
    <property type="component" value="Unassembled WGS sequence"/>
</dbReference>
<evidence type="ECO:0000313" key="1">
    <source>
        <dbReference type="EMBL" id="TMM36347.1"/>
    </source>
</evidence>
<name>A0A8H2JJ83_9GAMM</name>
<gene>
    <name evidence="1" type="ORF">FCS21_16025</name>
</gene>
<keyword evidence="1" id="KW-0808">Transferase</keyword>
<proteinExistence type="predicted"/>
<organism evidence="1 2">
    <name type="scientific">Colwellia ponticola</name>
    <dbReference type="NCBI Taxonomy" id="2304625"/>
    <lineage>
        <taxon>Bacteria</taxon>
        <taxon>Pseudomonadati</taxon>
        <taxon>Pseudomonadota</taxon>
        <taxon>Gammaproteobacteria</taxon>
        <taxon>Alteromonadales</taxon>
        <taxon>Colwelliaceae</taxon>
        <taxon>Colwellia</taxon>
    </lineage>
</organism>
<protein>
    <submittedName>
        <fullName evidence="1">Group II intron reverse transcriptase/maturase</fullName>
    </submittedName>
</protein>
<dbReference type="AlphaFoldDB" id="A0A8H2JJ83"/>
<sequence>MGLAPSLLTQVRNRVRKLQRALYVKAKTEPDFRFYSLWDKVYRIDVLVIAYQRCRANRGSHGVDGQRFEDIE</sequence>
<keyword evidence="2" id="KW-1185">Reference proteome</keyword>